<evidence type="ECO:0000313" key="3">
    <source>
        <dbReference type="EnsemblMetazoa" id="HelroP163504"/>
    </source>
</evidence>
<sequence>MNFPVTRHSKMTTASSLFLIFFTIQQTTFGPTNAFCGKGAPGFGLHYDVVCHHLLPVHKATINDGNKTLNITAAFSPASSCPYVIDVLKVTAPSGKSGVVGKSVGDRWSVACEFAW</sequence>
<evidence type="ECO:0000313" key="2">
    <source>
        <dbReference type="EMBL" id="ESN96443.1"/>
    </source>
</evidence>
<accession>T1EU51</accession>
<dbReference type="RefSeq" id="XP_009025605.1">
    <property type="nucleotide sequence ID" value="XM_009027357.1"/>
</dbReference>
<dbReference type="GeneID" id="20200101"/>
<keyword evidence="4" id="KW-1185">Reference proteome</keyword>
<reference evidence="2 4" key="2">
    <citation type="journal article" date="2013" name="Nature">
        <title>Insights into bilaterian evolution from three spiralian genomes.</title>
        <authorList>
            <person name="Simakov O."/>
            <person name="Marletaz F."/>
            <person name="Cho S.J."/>
            <person name="Edsinger-Gonzales E."/>
            <person name="Havlak P."/>
            <person name="Hellsten U."/>
            <person name="Kuo D.H."/>
            <person name="Larsson T."/>
            <person name="Lv J."/>
            <person name="Arendt D."/>
            <person name="Savage R."/>
            <person name="Osoegawa K."/>
            <person name="de Jong P."/>
            <person name="Grimwood J."/>
            <person name="Chapman J.A."/>
            <person name="Shapiro H."/>
            <person name="Aerts A."/>
            <person name="Otillar R.P."/>
            <person name="Terry A.Y."/>
            <person name="Boore J.L."/>
            <person name="Grigoriev I.V."/>
            <person name="Lindberg D.R."/>
            <person name="Seaver E.C."/>
            <person name="Weisblat D.A."/>
            <person name="Putnam N.H."/>
            <person name="Rokhsar D.S."/>
        </authorList>
    </citation>
    <scope>NUCLEOTIDE SEQUENCE</scope>
</reference>
<organism evidence="3 4">
    <name type="scientific">Helobdella robusta</name>
    <name type="common">Californian leech</name>
    <dbReference type="NCBI Taxonomy" id="6412"/>
    <lineage>
        <taxon>Eukaryota</taxon>
        <taxon>Metazoa</taxon>
        <taxon>Spiralia</taxon>
        <taxon>Lophotrochozoa</taxon>
        <taxon>Annelida</taxon>
        <taxon>Clitellata</taxon>
        <taxon>Hirudinea</taxon>
        <taxon>Rhynchobdellida</taxon>
        <taxon>Glossiphoniidae</taxon>
        <taxon>Helobdella</taxon>
    </lineage>
</organism>
<proteinExistence type="predicted"/>
<gene>
    <name evidence="3" type="primary">20200101</name>
    <name evidence="2" type="ORF">HELRODRAFT_163504</name>
</gene>
<dbReference type="KEGG" id="hro:HELRODRAFT_163504"/>
<dbReference type="EnsemblMetazoa" id="HelroT163504">
    <property type="protein sequence ID" value="HelroP163504"/>
    <property type="gene ID" value="HelroG163504"/>
</dbReference>
<dbReference type="CTD" id="20200101"/>
<keyword evidence="1" id="KW-0732">Signal</keyword>
<dbReference type="EMBL" id="KB097495">
    <property type="protein sequence ID" value="ESN96443.1"/>
    <property type="molecule type" value="Genomic_DNA"/>
</dbReference>
<feature type="signal peptide" evidence="1">
    <location>
        <begin position="1"/>
        <end position="34"/>
    </location>
</feature>
<reference evidence="4" key="1">
    <citation type="submission" date="2012-12" db="EMBL/GenBank/DDBJ databases">
        <authorList>
            <person name="Hellsten U."/>
            <person name="Grimwood J."/>
            <person name="Chapman J.A."/>
            <person name="Shapiro H."/>
            <person name="Aerts A."/>
            <person name="Otillar R.P."/>
            <person name="Terry A.Y."/>
            <person name="Boore J.L."/>
            <person name="Simakov O."/>
            <person name="Marletaz F."/>
            <person name="Cho S.-J."/>
            <person name="Edsinger-Gonzales E."/>
            <person name="Havlak P."/>
            <person name="Kuo D.-H."/>
            <person name="Larsson T."/>
            <person name="Lv J."/>
            <person name="Arendt D."/>
            <person name="Savage R."/>
            <person name="Osoegawa K."/>
            <person name="de Jong P."/>
            <person name="Lindberg D.R."/>
            <person name="Seaver E.C."/>
            <person name="Weisblat D.A."/>
            <person name="Putnam N.H."/>
            <person name="Grigoriev I.V."/>
            <person name="Rokhsar D.S."/>
        </authorList>
    </citation>
    <scope>NUCLEOTIDE SEQUENCE</scope>
</reference>
<evidence type="ECO:0000313" key="4">
    <source>
        <dbReference type="Proteomes" id="UP000015101"/>
    </source>
</evidence>
<evidence type="ECO:0000256" key="1">
    <source>
        <dbReference type="SAM" id="SignalP"/>
    </source>
</evidence>
<protein>
    <submittedName>
        <fullName evidence="2 3">Uncharacterized protein</fullName>
    </submittedName>
</protein>
<dbReference type="Proteomes" id="UP000015101">
    <property type="component" value="Unassembled WGS sequence"/>
</dbReference>
<dbReference type="HOGENOM" id="CLU_2099509_0_0_1"/>
<feature type="chain" id="PRO_5010980082" evidence="1">
    <location>
        <begin position="35"/>
        <end position="116"/>
    </location>
</feature>
<dbReference type="EMBL" id="AMQM01001392">
    <property type="status" value="NOT_ANNOTATED_CDS"/>
    <property type="molecule type" value="Genomic_DNA"/>
</dbReference>
<dbReference type="AlphaFoldDB" id="T1EU51"/>
<name>T1EU51_HELRO</name>
<dbReference type="InParanoid" id="T1EU51"/>
<reference evidence="3" key="3">
    <citation type="submission" date="2015-06" db="UniProtKB">
        <authorList>
            <consortium name="EnsemblMetazoa"/>
        </authorList>
    </citation>
    <scope>IDENTIFICATION</scope>
</reference>